<dbReference type="Proteomes" id="UP000295781">
    <property type="component" value="Chromosome"/>
</dbReference>
<dbReference type="GO" id="GO:0020037">
    <property type="term" value="F:heme binding"/>
    <property type="evidence" value="ECO:0007669"/>
    <property type="project" value="InterPro"/>
</dbReference>
<dbReference type="OrthoDB" id="4511384at2"/>
<evidence type="ECO:0000256" key="3">
    <source>
        <dbReference type="ARBA" id="ARBA00022723"/>
    </source>
</evidence>
<dbReference type="InterPro" id="IPR002397">
    <property type="entry name" value="Cyt_P450_B"/>
</dbReference>
<comment type="similarity">
    <text evidence="1 7">Belongs to the cytochrome P450 family.</text>
</comment>
<gene>
    <name evidence="9" type="ORF">SOCEGT47_048140</name>
</gene>
<keyword evidence="2 7" id="KW-0349">Heme</keyword>
<evidence type="ECO:0000256" key="5">
    <source>
        <dbReference type="ARBA" id="ARBA00023004"/>
    </source>
</evidence>
<dbReference type="InterPro" id="IPR001128">
    <property type="entry name" value="Cyt_P450"/>
</dbReference>
<dbReference type="GO" id="GO:0016705">
    <property type="term" value="F:oxidoreductase activity, acting on paired donors, with incorporation or reduction of molecular oxygen"/>
    <property type="evidence" value="ECO:0007669"/>
    <property type="project" value="InterPro"/>
</dbReference>
<dbReference type="AlphaFoldDB" id="A0A4P2Q4H1"/>
<keyword evidence="4 7" id="KW-0560">Oxidoreductase</keyword>
<evidence type="ECO:0000256" key="6">
    <source>
        <dbReference type="ARBA" id="ARBA00023033"/>
    </source>
</evidence>
<protein>
    <submittedName>
        <fullName evidence="9">Cytochrome P450</fullName>
    </submittedName>
</protein>
<sequence length="399" mass="43959">MSADPVLTLPVARTCPHAPPAEHRRLREEAPVAKVRLPDGKTVWAVTSHKHIRAVLSDPRFSSNRRAPGFPTLFRESPPPSDFKPLLLDLDPPEHGPARRAVLGEFTVQRIAALAPRIQQIVDEHIDAMLAGPRPVDLVQAFSLPVPSLVICELLGVPYADHELFQTRSAQLVSRKTPPEAVMQAFGELMAYLGELVVQKAQNPPDDLLGRLILKQREHGDVDYESVIGMAFLLLLAGHETTANMISLSTLVLLQHPEKLAALRQDPSKTVAAVEELLRYFTIAELAVGRVAKEDVEIGGALIRAGEGVLTLANTGNRDPEVFEDPDELDLERGSRNHLAFGFGPHQCLGQNLARLELQIVIDTLFRRIPGLRPAVPVEELSFKDDSIVYGIHELPVTW</sequence>
<dbReference type="PANTHER" id="PTHR46696:SF1">
    <property type="entry name" value="CYTOCHROME P450 YJIB-RELATED"/>
    <property type="match status" value="1"/>
</dbReference>
<keyword evidence="5 7" id="KW-0408">Iron</keyword>
<reference evidence="9 10" key="1">
    <citation type="submission" date="2015-09" db="EMBL/GenBank/DDBJ databases">
        <title>Sorangium comparison.</title>
        <authorList>
            <person name="Zaburannyi N."/>
            <person name="Bunk B."/>
            <person name="Overmann J."/>
            <person name="Mueller R."/>
        </authorList>
    </citation>
    <scope>NUCLEOTIDE SEQUENCE [LARGE SCALE GENOMIC DNA]</scope>
    <source>
        <strain evidence="9 10">So ceGT47</strain>
    </source>
</reference>
<proteinExistence type="inferred from homology"/>
<dbReference type="RefSeq" id="WP_129350095.1">
    <property type="nucleotide sequence ID" value="NZ_CP012670.1"/>
</dbReference>
<dbReference type="Gene3D" id="1.10.630.10">
    <property type="entry name" value="Cytochrome P450"/>
    <property type="match status" value="1"/>
</dbReference>
<evidence type="ECO:0000313" key="10">
    <source>
        <dbReference type="Proteomes" id="UP000295781"/>
    </source>
</evidence>
<dbReference type="GO" id="GO:0005506">
    <property type="term" value="F:iron ion binding"/>
    <property type="evidence" value="ECO:0007669"/>
    <property type="project" value="InterPro"/>
</dbReference>
<keyword evidence="3 7" id="KW-0479">Metal-binding</keyword>
<dbReference type="EMBL" id="CP012670">
    <property type="protein sequence ID" value="AUX24277.1"/>
    <property type="molecule type" value="Genomic_DNA"/>
</dbReference>
<evidence type="ECO:0000256" key="4">
    <source>
        <dbReference type="ARBA" id="ARBA00023002"/>
    </source>
</evidence>
<organism evidence="9 10">
    <name type="scientific">Sorangium cellulosum</name>
    <name type="common">Polyangium cellulosum</name>
    <dbReference type="NCBI Taxonomy" id="56"/>
    <lineage>
        <taxon>Bacteria</taxon>
        <taxon>Pseudomonadati</taxon>
        <taxon>Myxococcota</taxon>
        <taxon>Polyangia</taxon>
        <taxon>Polyangiales</taxon>
        <taxon>Polyangiaceae</taxon>
        <taxon>Sorangium</taxon>
    </lineage>
</organism>
<dbReference type="FunFam" id="1.10.630.10:FF:000018">
    <property type="entry name" value="Cytochrome P450 monooxygenase"/>
    <property type="match status" value="1"/>
</dbReference>
<dbReference type="Pfam" id="PF00067">
    <property type="entry name" value="p450"/>
    <property type="match status" value="1"/>
</dbReference>
<name>A0A4P2Q4H1_SORCE</name>
<dbReference type="CDD" id="cd11030">
    <property type="entry name" value="CYP105-like"/>
    <property type="match status" value="1"/>
</dbReference>
<dbReference type="PROSITE" id="PS00086">
    <property type="entry name" value="CYTOCHROME_P450"/>
    <property type="match status" value="1"/>
</dbReference>
<accession>A0A4P2Q4H1</accession>
<evidence type="ECO:0000256" key="2">
    <source>
        <dbReference type="ARBA" id="ARBA00022617"/>
    </source>
</evidence>
<dbReference type="PRINTS" id="PR00385">
    <property type="entry name" value="P450"/>
</dbReference>
<dbReference type="PANTHER" id="PTHR46696">
    <property type="entry name" value="P450, PUTATIVE (EUROFUNG)-RELATED"/>
    <property type="match status" value="1"/>
</dbReference>
<evidence type="ECO:0000256" key="1">
    <source>
        <dbReference type="ARBA" id="ARBA00010617"/>
    </source>
</evidence>
<dbReference type="SUPFAM" id="SSF48264">
    <property type="entry name" value="Cytochrome P450"/>
    <property type="match status" value="1"/>
</dbReference>
<keyword evidence="6 7" id="KW-0503">Monooxygenase</keyword>
<evidence type="ECO:0000313" key="9">
    <source>
        <dbReference type="EMBL" id="AUX24277.1"/>
    </source>
</evidence>
<dbReference type="InterPro" id="IPR017972">
    <property type="entry name" value="Cyt_P450_CS"/>
</dbReference>
<evidence type="ECO:0000256" key="7">
    <source>
        <dbReference type="RuleBase" id="RU000461"/>
    </source>
</evidence>
<dbReference type="PRINTS" id="PR00359">
    <property type="entry name" value="BP450"/>
</dbReference>
<evidence type="ECO:0000256" key="8">
    <source>
        <dbReference type="SAM" id="MobiDB-lite"/>
    </source>
</evidence>
<dbReference type="InterPro" id="IPR036396">
    <property type="entry name" value="Cyt_P450_sf"/>
</dbReference>
<dbReference type="GO" id="GO:0004497">
    <property type="term" value="F:monooxygenase activity"/>
    <property type="evidence" value="ECO:0007669"/>
    <property type="project" value="UniProtKB-KW"/>
</dbReference>
<feature type="region of interest" description="Disordered" evidence="8">
    <location>
        <begin position="1"/>
        <end position="22"/>
    </location>
</feature>